<sequence>MQHSQLAPMPTDLPFRFVSKTIGRGAYASIKKAIPLDSPTPVFAVKMIHKEYARSRGQISDRQLRQESNLHNYIGAHPNVIEWFASGDDVTWRWIAMEFASGGDLFDKIEADIGVNPDIAQIYFRELIAGVSFIHSKGIAHRDLKPENILMSEDGTLKIADFGMATMYMFENQRKKSTSLCGSPPYIAPEILKCRPSSQVVNGRRIPAASYDPEVADIWSCGVILFVLLVGNTPWDEPSSSSWEFQEYKSKGGRSTDPLWERVPADVASLLRGMICVDPKDRFNMNKIRNHPWTTRRNPLLTADGTVADPLHLATQLLANLRIDLSQLPPVSASQAEGMRISSSQPTDLGHGGVGLDLDFDWERPVIRSMGGGAISSTQPLSRHETSGRSGLGGAGGAQSFGRATVFSRTSLADEPLMSQFSQQTELPISLTQAARRFRDIVPAESLARFFSHVPPDHLVAMLTSALHQINIIVPPVRVNPNPDAECTAVIKVRTVDGRRQSLHGQIQLSRLQYDNGTELLDVNFIKIKGDPLEWRRFFKKVAVLCRDGIYVPEQEE</sequence>
<proteinExistence type="predicted"/>
<dbReference type="GO" id="GO:0000122">
    <property type="term" value="P:negative regulation of transcription by RNA polymerase II"/>
    <property type="evidence" value="ECO:0007669"/>
    <property type="project" value="EnsemblFungi"/>
</dbReference>
<organism evidence="6 7">
    <name type="scientific">Ceratocystis fimbriata f. sp. platani</name>
    <dbReference type="NCBI Taxonomy" id="88771"/>
    <lineage>
        <taxon>Eukaryota</taxon>
        <taxon>Fungi</taxon>
        <taxon>Dikarya</taxon>
        <taxon>Ascomycota</taxon>
        <taxon>Pezizomycotina</taxon>
        <taxon>Sordariomycetes</taxon>
        <taxon>Hypocreomycetidae</taxon>
        <taxon>Microascales</taxon>
        <taxon>Ceratocystidaceae</taxon>
        <taxon>Ceratocystis</taxon>
    </lineage>
</organism>
<dbReference type="GO" id="GO:0007095">
    <property type="term" value="P:mitotic G2 DNA damage checkpoint signaling"/>
    <property type="evidence" value="ECO:0007669"/>
    <property type="project" value="EnsemblFungi"/>
</dbReference>
<keyword evidence="6" id="KW-0418">Kinase</keyword>
<dbReference type="SMART" id="SM00220">
    <property type="entry name" value="S_TKc"/>
    <property type="match status" value="1"/>
</dbReference>
<dbReference type="PROSITE" id="PS50011">
    <property type="entry name" value="PROTEIN_KINASE_DOM"/>
    <property type="match status" value="1"/>
</dbReference>
<keyword evidence="7" id="KW-1185">Reference proteome</keyword>
<dbReference type="GO" id="GO:0035861">
    <property type="term" value="C:site of double-strand break"/>
    <property type="evidence" value="ECO:0007669"/>
    <property type="project" value="EnsemblFungi"/>
</dbReference>
<evidence type="ECO:0000259" key="5">
    <source>
        <dbReference type="PROSITE" id="PS50011"/>
    </source>
</evidence>
<gene>
    <name evidence="6" type="primary">chk1</name>
    <name evidence="6" type="ORF">CFO_g2699</name>
</gene>
<protein>
    <submittedName>
        <fullName evidence="6">Serine/threonine-protein kinase chk1</fullName>
        <ecNumber evidence="6">2.7.11.1</ecNumber>
    </submittedName>
</protein>
<dbReference type="InterPro" id="IPR011009">
    <property type="entry name" value="Kinase-like_dom_sf"/>
</dbReference>
<dbReference type="SUPFAM" id="SSF56112">
    <property type="entry name" value="Protein kinase-like (PK-like)"/>
    <property type="match status" value="1"/>
</dbReference>
<dbReference type="InterPro" id="IPR000719">
    <property type="entry name" value="Prot_kinase_dom"/>
</dbReference>
<dbReference type="EMBL" id="LBBL01000127">
    <property type="protein sequence ID" value="KKF94971.1"/>
    <property type="molecule type" value="Genomic_DNA"/>
</dbReference>
<feature type="binding site" evidence="3">
    <location>
        <position position="46"/>
    </location>
    <ligand>
        <name>ATP</name>
        <dbReference type="ChEBI" id="CHEBI:30616"/>
    </ligand>
</feature>
<dbReference type="PANTHER" id="PTHR24346">
    <property type="entry name" value="MAP/MICROTUBULE AFFINITY-REGULATING KINASE"/>
    <property type="match status" value="1"/>
</dbReference>
<evidence type="ECO:0000313" key="7">
    <source>
        <dbReference type="Proteomes" id="UP000034841"/>
    </source>
</evidence>
<comment type="caution">
    <text evidence="6">The sequence shown here is derived from an EMBL/GenBank/DDBJ whole genome shotgun (WGS) entry which is preliminary data.</text>
</comment>
<keyword evidence="1 3" id="KW-0547">Nucleotide-binding</keyword>
<accession>A0A0F8B1D5</accession>
<dbReference type="Pfam" id="PF00069">
    <property type="entry name" value="Pkinase"/>
    <property type="match status" value="1"/>
</dbReference>
<evidence type="ECO:0000256" key="2">
    <source>
        <dbReference type="ARBA" id="ARBA00022840"/>
    </source>
</evidence>
<dbReference type="Gene3D" id="1.10.510.10">
    <property type="entry name" value="Transferase(Phosphotransferase) domain 1"/>
    <property type="match status" value="1"/>
</dbReference>
<evidence type="ECO:0000256" key="1">
    <source>
        <dbReference type="ARBA" id="ARBA00022741"/>
    </source>
</evidence>
<feature type="region of interest" description="Disordered" evidence="4">
    <location>
        <begin position="372"/>
        <end position="397"/>
    </location>
</feature>
<dbReference type="PANTHER" id="PTHR24346:SF110">
    <property type="entry name" value="NON-SPECIFIC SERINE_THREONINE PROTEIN KINASE"/>
    <property type="match status" value="1"/>
</dbReference>
<dbReference type="InterPro" id="IPR008271">
    <property type="entry name" value="Ser/Thr_kinase_AS"/>
</dbReference>
<dbReference type="Proteomes" id="UP000034841">
    <property type="component" value="Unassembled WGS sequence"/>
</dbReference>
<dbReference type="PROSITE" id="PS00107">
    <property type="entry name" value="PROTEIN_KINASE_ATP"/>
    <property type="match status" value="1"/>
</dbReference>
<dbReference type="AlphaFoldDB" id="A0A0F8B1D5"/>
<name>A0A0F8B1D5_CERFI</name>
<dbReference type="GO" id="GO:0005524">
    <property type="term" value="F:ATP binding"/>
    <property type="evidence" value="ECO:0007669"/>
    <property type="project" value="UniProtKB-UniRule"/>
</dbReference>
<dbReference type="GO" id="GO:0000785">
    <property type="term" value="C:chromatin"/>
    <property type="evidence" value="ECO:0007669"/>
    <property type="project" value="EnsemblFungi"/>
</dbReference>
<dbReference type="GO" id="GO:0005634">
    <property type="term" value="C:nucleus"/>
    <property type="evidence" value="ECO:0007669"/>
    <property type="project" value="EnsemblFungi"/>
</dbReference>
<evidence type="ECO:0000256" key="3">
    <source>
        <dbReference type="PROSITE-ProRule" id="PRU10141"/>
    </source>
</evidence>
<reference evidence="6 7" key="1">
    <citation type="submission" date="2015-04" db="EMBL/GenBank/DDBJ databases">
        <title>Genome sequence of Ceratocystis platani, a major pathogen of plane trees.</title>
        <authorList>
            <person name="Belbahri L."/>
        </authorList>
    </citation>
    <scope>NUCLEOTIDE SEQUENCE [LARGE SCALE GENOMIC DNA]</scope>
    <source>
        <strain evidence="6 7">CFO</strain>
    </source>
</reference>
<dbReference type="GO" id="GO:0004674">
    <property type="term" value="F:protein serine/threonine kinase activity"/>
    <property type="evidence" value="ECO:0007669"/>
    <property type="project" value="UniProtKB-EC"/>
</dbReference>
<keyword evidence="6" id="KW-0808">Transferase</keyword>
<feature type="domain" description="Protein kinase" evidence="5">
    <location>
        <begin position="16"/>
        <end position="294"/>
    </location>
</feature>
<evidence type="ECO:0000256" key="4">
    <source>
        <dbReference type="SAM" id="MobiDB-lite"/>
    </source>
</evidence>
<evidence type="ECO:0000313" key="6">
    <source>
        <dbReference type="EMBL" id="KKF94971.1"/>
    </source>
</evidence>
<keyword evidence="2 3" id="KW-0067">ATP-binding</keyword>
<dbReference type="OrthoDB" id="539158at2759"/>
<dbReference type="GO" id="GO:0051598">
    <property type="term" value="P:meiotic recombination checkpoint signaling"/>
    <property type="evidence" value="ECO:0007669"/>
    <property type="project" value="EnsemblFungi"/>
</dbReference>
<dbReference type="EC" id="2.7.11.1" evidence="6"/>
<dbReference type="InterPro" id="IPR017441">
    <property type="entry name" value="Protein_kinase_ATP_BS"/>
</dbReference>
<dbReference type="GO" id="GO:0031297">
    <property type="term" value="P:replication fork processing"/>
    <property type="evidence" value="ECO:0007669"/>
    <property type="project" value="EnsemblFungi"/>
</dbReference>
<dbReference type="FunFam" id="1.10.510.10:FF:000692">
    <property type="entry name" value="Serine/threonine protein kinase, variant"/>
    <property type="match status" value="1"/>
</dbReference>
<dbReference type="GO" id="GO:0005737">
    <property type="term" value="C:cytoplasm"/>
    <property type="evidence" value="ECO:0007669"/>
    <property type="project" value="EnsemblFungi"/>
</dbReference>
<dbReference type="PROSITE" id="PS00108">
    <property type="entry name" value="PROTEIN_KINASE_ST"/>
    <property type="match status" value="1"/>
</dbReference>